<comment type="caution">
    <text evidence="10">The sequence shown here is derived from an EMBL/GenBank/DDBJ whole genome shotgun (WGS) entry which is preliminary data.</text>
</comment>
<evidence type="ECO:0000256" key="7">
    <source>
        <dbReference type="ARBA" id="ARBA00022967"/>
    </source>
</evidence>
<dbReference type="EMBL" id="WMBT01000025">
    <property type="protein sequence ID" value="MTE02041.1"/>
    <property type="molecule type" value="Genomic_DNA"/>
</dbReference>
<evidence type="ECO:0000313" key="10">
    <source>
        <dbReference type="EMBL" id="MTE02041.1"/>
    </source>
</evidence>
<dbReference type="PROSITE" id="PS00211">
    <property type="entry name" value="ABC_TRANSPORTER_1"/>
    <property type="match status" value="1"/>
</dbReference>
<keyword evidence="4" id="KW-0677">Repeat</keyword>
<evidence type="ECO:0000256" key="3">
    <source>
        <dbReference type="ARBA" id="ARBA00022597"/>
    </source>
</evidence>
<dbReference type="InterPro" id="IPR017871">
    <property type="entry name" value="ABC_transporter-like_CS"/>
</dbReference>
<sequence length="524" mass="56412">MTILDPAGFGPVRTGLPVTDGGMSEAPFLKLSGISKSFSTIRVLRDISLTLNRGEVLALLGENGAGKSTLKNILSGLMAPSGGTITVKGRAYEALSLRDIGDLGFGTIHQELSLFDNLTVAENIYMPDLLRKHGLVDWTALAEGAARLLHDELGTKIDPKAPLSSLSLGERQMVEAAKAIRRARNLLIFDEPTTCLSLPERERLFAVVRKLKAAGYAIIYITHFLEEVYALADSVVIMRDGVIADAGRPADMDRDRIARAMVGRAIVEGETAPTPIEQGAPTVLKLQDLSDTELVRGVSLDLRRGEIVGIAGLMGAGRSELAEVICGLRDGTGCVELDGTPFERRSPQAAIARGLVLVSEDRRLDQAFLSRPVRENMSAPMLGDLAARLLGWLDLSREQRIVGQLIQDYGVQPARSDISMINLSGGNQQKAIIGRWLTRNPKVAILDEPTKGVDIGARQAVHRLVTDFAAKGMGFILISSDIPELLSLSHRIAVLHKGQLAGIVERADFDAGRILSMASTGERA</sequence>
<evidence type="ECO:0000256" key="1">
    <source>
        <dbReference type="ARBA" id="ARBA00022448"/>
    </source>
</evidence>
<dbReference type="Proteomes" id="UP000481417">
    <property type="component" value="Unassembled WGS sequence"/>
</dbReference>
<dbReference type="PROSITE" id="PS50893">
    <property type="entry name" value="ABC_TRANSPORTER_2"/>
    <property type="match status" value="2"/>
</dbReference>
<keyword evidence="8" id="KW-0472">Membrane</keyword>
<dbReference type="PANTHER" id="PTHR43790:SF3">
    <property type="entry name" value="D-ALLOSE IMPORT ATP-BINDING PROTEIN ALSA-RELATED"/>
    <property type="match status" value="1"/>
</dbReference>
<dbReference type="SMART" id="SM00382">
    <property type="entry name" value="AAA"/>
    <property type="match status" value="2"/>
</dbReference>
<dbReference type="CDD" id="cd03216">
    <property type="entry name" value="ABC_Carb_Monos_I"/>
    <property type="match status" value="1"/>
</dbReference>
<evidence type="ECO:0000256" key="5">
    <source>
        <dbReference type="ARBA" id="ARBA00022741"/>
    </source>
</evidence>
<dbReference type="GO" id="GO:0016887">
    <property type="term" value="F:ATP hydrolysis activity"/>
    <property type="evidence" value="ECO:0007669"/>
    <property type="project" value="InterPro"/>
</dbReference>
<gene>
    <name evidence="10" type="ORF">GIY56_17265</name>
</gene>
<keyword evidence="2" id="KW-1003">Cell membrane</keyword>
<feature type="domain" description="ABC transporter" evidence="9">
    <location>
        <begin position="29"/>
        <end position="265"/>
    </location>
</feature>
<dbReference type="InterPro" id="IPR050107">
    <property type="entry name" value="ABC_carbohydrate_import_ATPase"/>
</dbReference>
<protein>
    <submittedName>
        <fullName evidence="10">ATP-binding cassette domain-containing protein</fullName>
    </submittedName>
</protein>
<dbReference type="GO" id="GO:0005524">
    <property type="term" value="F:ATP binding"/>
    <property type="evidence" value="ECO:0007669"/>
    <property type="project" value="UniProtKB-KW"/>
</dbReference>
<reference evidence="10 11" key="1">
    <citation type="submission" date="2019-11" db="EMBL/GenBank/DDBJ databases">
        <authorList>
            <person name="Lang L."/>
        </authorList>
    </citation>
    <scope>NUCLEOTIDE SEQUENCE [LARGE SCALE GENOMIC DNA]</scope>
    <source>
        <strain evidence="10 11">YIM 132242</strain>
    </source>
</reference>
<keyword evidence="5" id="KW-0547">Nucleotide-binding</keyword>
<evidence type="ECO:0000256" key="6">
    <source>
        <dbReference type="ARBA" id="ARBA00022840"/>
    </source>
</evidence>
<dbReference type="InterPro" id="IPR027417">
    <property type="entry name" value="P-loop_NTPase"/>
</dbReference>
<keyword evidence="7" id="KW-1278">Translocase</keyword>
<proteinExistence type="predicted"/>
<dbReference type="SUPFAM" id="SSF52540">
    <property type="entry name" value="P-loop containing nucleoside triphosphate hydrolases"/>
    <property type="match status" value="2"/>
</dbReference>
<dbReference type="Pfam" id="PF00005">
    <property type="entry name" value="ABC_tran"/>
    <property type="match status" value="2"/>
</dbReference>
<dbReference type="AlphaFoldDB" id="A0A6L6HUW5"/>
<evidence type="ECO:0000256" key="4">
    <source>
        <dbReference type="ARBA" id="ARBA00022737"/>
    </source>
</evidence>
<keyword evidence="11" id="KW-1185">Reference proteome</keyword>
<dbReference type="RefSeq" id="WP_154766110.1">
    <property type="nucleotide sequence ID" value="NZ_WMBT01000025.1"/>
</dbReference>
<dbReference type="PANTHER" id="PTHR43790">
    <property type="entry name" value="CARBOHYDRATE TRANSPORT ATP-BINDING PROTEIN MG119-RELATED"/>
    <property type="match status" value="1"/>
</dbReference>
<dbReference type="Gene3D" id="3.40.50.300">
    <property type="entry name" value="P-loop containing nucleotide triphosphate hydrolases"/>
    <property type="match status" value="2"/>
</dbReference>
<feature type="domain" description="ABC transporter" evidence="9">
    <location>
        <begin position="278"/>
        <end position="522"/>
    </location>
</feature>
<accession>A0A6L6HUW5</accession>
<dbReference type="CDD" id="cd03215">
    <property type="entry name" value="ABC_Carb_Monos_II"/>
    <property type="match status" value="1"/>
</dbReference>
<evidence type="ECO:0000259" key="9">
    <source>
        <dbReference type="PROSITE" id="PS50893"/>
    </source>
</evidence>
<keyword evidence="3" id="KW-0762">Sugar transport</keyword>
<evidence type="ECO:0000313" key="11">
    <source>
        <dbReference type="Proteomes" id="UP000481417"/>
    </source>
</evidence>
<name>A0A6L6HUW5_9RHOB</name>
<evidence type="ECO:0000256" key="2">
    <source>
        <dbReference type="ARBA" id="ARBA00022475"/>
    </source>
</evidence>
<evidence type="ECO:0000256" key="8">
    <source>
        <dbReference type="ARBA" id="ARBA00023136"/>
    </source>
</evidence>
<dbReference type="InterPro" id="IPR003439">
    <property type="entry name" value="ABC_transporter-like_ATP-bd"/>
</dbReference>
<dbReference type="InterPro" id="IPR003593">
    <property type="entry name" value="AAA+_ATPase"/>
</dbReference>
<organism evidence="10 11">
    <name type="scientific">Paracoccus lichenicola</name>
    <dbReference type="NCBI Taxonomy" id="2665644"/>
    <lineage>
        <taxon>Bacteria</taxon>
        <taxon>Pseudomonadati</taxon>
        <taxon>Pseudomonadota</taxon>
        <taxon>Alphaproteobacteria</taxon>
        <taxon>Rhodobacterales</taxon>
        <taxon>Paracoccaceae</taxon>
        <taxon>Paracoccus</taxon>
    </lineage>
</organism>
<keyword evidence="6 10" id="KW-0067">ATP-binding</keyword>
<keyword evidence="1" id="KW-0813">Transport</keyword>